<accession>A0A5S4EUF8</accession>
<dbReference type="Proteomes" id="UP000309128">
    <property type="component" value="Unassembled WGS sequence"/>
</dbReference>
<proteinExistence type="predicted"/>
<sequence>MMKVIGIGFGRTGTTSLKAALELIGYGPCYHMFDIVEEPGRIGTWIDAAEGRPVDWDRTFQGFASAVDFPVAAFWRELTAYYPDAKVILTVRDPASWYESATKTIFKKALRARTLPARIGFKLVSRIAPDLGAFVKMTDVAIMRRVFDGRVADRDHALAVYGSHIEQVAAEVPPERLLVYDVAEGWEPLCAFLGAAVPEEPFPRGNDARTFDREEKERVRRLMARRR</sequence>
<evidence type="ECO:0000313" key="2">
    <source>
        <dbReference type="Proteomes" id="UP000309128"/>
    </source>
</evidence>
<protein>
    <submittedName>
        <fullName evidence="1">Sulfotransferase family protein</fullName>
    </submittedName>
</protein>
<dbReference type="Gene3D" id="3.40.50.300">
    <property type="entry name" value="P-loop containing nucleotide triphosphate hydrolases"/>
    <property type="match status" value="1"/>
</dbReference>
<dbReference type="PANTHER" id="PTHR36978:SF4">
    <property type="entry name" value="P-LOOP CONTAINING NUCLEOSIDE TRIPHOSPHATE HYDROLASE PROTEIN"/>
    <property type="match status" value="1"/>
</dbReference>
<keyword evidence="2" id="KW-1185">Reference proteome</keyword>
<dbReference type="InterPro" id="IPR040632">
    <property type="entry name" value="Sulfotransfer_4"/>
</dbReference>
<name>A0A5S4EUF8_9ACTN</name>
<comment type="caution">
    <text evidence="1">The sequence shown here is derived from an EMBL/GenBank/DDBJ whole genome shotgun (WGS) entry which is preliminary data.</text>
</comment>
<dbReference type="SUPFAM" id="SSF52540">
    <property type="entry name" value="P-loop containing nucleoside triphosphate hydrolases"/>
    <property type="match status" value="1"/>
</dbReference>
<keyword evidence="1" id="KW-0808">Transferase</keyword>
<organism evidence="1 2">
    <name type="scientific">Nonomuraea turkmeniaca</name>
    <dbReference type="NCBI Taxonomy" id="103838"/>
    <lineage>
        <taxon>Bacteria</taxon>
        <taxon>Bacillati</taxon>
        <taxon>Actinomycetota</taxon>
        <taxon>Actinomycetes</taxon>
        <taxon>Streptosporangiales</taxon>
        <taxon>Streptosporangiaceae</taxon>
        <taxon>Nonomuraea</taxon>
    </lineage>
</organism>
<reference evidence="1 2" key="1">
    <citation type="submission" date="2019-05" db="EMBL/GenBank/DDBJ databases">
        <title>Draft genome sequence of Nonomuraea turkmeniaca DSM 43926.</title>
        <authorList>
            <person name="Saricaoglu S."/>
            <person name="Isik K."/>
        </authorList>
    </citation>
    <scope>NUCLEOTIDE SEQUENCE [LARGE SCALE GENOMIC DNA]</scope>
    <source>
        <strain evidence="1 2">DSM 43926</strain>
    </source>
</reference>
<dbReference type="AlphaFoldDB" id="A0A5S4EUF8"/>
<dbReference type="InterPro" id="IPR027417">
    <property type="entry name" value="P-loop_NTPase"/>
</dbReference>
<dbReference type="GO" id="GO:0016740">
    <property type="term" value="F:transferase activity"/>
    <property type="evidence" value="ECO:0007669"/>
    <property type="project" value="UniProtKB-KW"/>
</dbReference>
<dbReference type="PANTHER" id="PTHR36978">
    <property type="entry name" value="P-LOOP CONTAINING NUCLEOTIDE TRIPHOSPHATE HYDROLASE"/>
    <property type="match status" value="1"/>
</dbReference>
<dbReference type="Pfam" id="PF17784">
    <property type="entry name" value="Sulfotransfer_4"/>
    <property type="match status" value="1"/>
</dbReference>
<gene>
    <name evidence="1" type="ORF">ETD86_53515</name>
</gene>
<dbReference type="OrthoDB" id="285690at2"/>
<dbReference type="EMBL" id="VCKY01000456">
    <property type="protein sequence ID" value="TMR04775.1"/>
    <property type="molecule type" value="Genomic_DNA"/>
</dbReference>
<evidence type="ECO:0000313" key="1">
    <source>
        <dbReference type="EMBL" id="TMR04775.1"/>
    </source>
</evidence>